<protein>
    <submittedName>
        <fullName evidence="1">Uncharacterized protein</fullName>
    </submittedName>
</protein>
<sequence>MARIDWDEQYQKGEVFWDTDVPEPAMREYLAR</sequence>
<dbReference type="InParanoid" id="A0A330L3M0"/>
<reference evidence="2" key="1">
    <citation type="submission" date="2018-04" db="EMBL/GenBank/DDBJ databases">
        <authorList>
            <person name="Lucker S."/>
            <person name="Sakoula D."/>
        </authorList>
    </citation>
    <scope>NUCLEOTIDE SEQUENCE [LARGE SCALE GENOMIC DNA]</scope>
</reference>
<evidence type="ECO:0000313" key="2">
    <source>
        <dbReference type="Proteomes" id="UP000248168"/>
    </source>
</evidence>
<proteinExistence type="predicted"/>
<name>A0A330L3M0_9BACT</name>
<dbReference type="AlphaFoldDB" id="A0A330L3M0"/>
<organism evidence="1 2">
    <name type="scientific">Nitrospira lenta</name>
    <dbReference type="NCBI Taxonomy" id="1436998"/>
    <lineage>
        <taxon>Bacteria</taxon>
        <taxon>Pseudomonadati</taxon>
        <taxon>Nitrospirota</taxon>
        <taxon>Nitrospiria</taxon>
        <taxon>Nitrospirales</taxon>
        <taxon>Nitrospiraceae</taxon>
        <taxon>Nitrospira</taxon>
    </lineage>
</organism>
<keyword evidence="2" id="KW-1185">Reference proteome</keyword>
<dbReference type="Proteomes" id="UP000248168">
    <property type="component" value="Unassembled WGS sequence"/>
</dbReference>
<evidence type="ECO:0000313" key="1">
    <source>
        <dbReference type="EMBL" id="SPP63472.1"/>
    </source>
</evidence>
<dbReference type="EMBL" id="OUNR01000001">
    <property type="protein sequence ID" value="SPP63472.1"/>
    <property type="molecule type" value="Genomic_DNA"/>
</dbReference>
<gene>
    <name evidence="1" type="ORF">NITLEN_10558</name>
</gene>
<accession>A0A330L3M0</accession>